<dbReference type="Pfam" id="PF04025">
    <property type="entry name" value="RemA-like"/>
    <property type="match status" value="1"/>
</dbReference>
<organism evidence="1 2">
    <name type="scientific">Bacillus salitolerans</name>
    <dbReference type="NCBI Taxonomy" id="1437434"/>
    <lineage>
        <taxon>Bacteria</taxon>
        <taxon>Bacillati</taxon>
        <taxon>Bacillota</taxon>
        <taxon>Bacilli</taxon>
        <taxon>Bacillales</taxon>
        <taxon>Bacillaceae</taxon>
        <taxon>Bacillus</taxon>
    </lineage>
</organism>
<reference evidence="2" key="1">
    <citation type="journal article" date="2019" name="Int. J. Syst. Evol. Microbiol.">
        <title>The Global Catalogue of Microorganisms (GCM) 10K type strain sequencing project: providing services to taxonomists for standard genome sequencing and annotation.</title>
        <authorList>
            <consortium name="The Broad Institute Genomics Platform"/>
            <consortium name="The Broad Institute Genome Sequencing Center for Infectious Disease"/>
            <person name="Wu L."/>
            <person name="Ma J."/>
        </authorList>
    </citation>
    <scope>NUCLEOTIDE SEQUENCE [LARGE SCALE GENOMIC DNA]</scope>
    <source>
        <strain evidence="2">CCUG 49339</strain>
    </source>
</reference>
<name>A0ABW4LIM0_9BACI</name>
<accession>A0ABW4LIM0</accession>
<dbReference type="NCBIfam" id="NF046065">
    <property type="entry name" value="MtxRegRemB"/>
    <property type="match status" value="1"/>
</dbReference>
<dbReference type="Proteomes" id="UP001597214">
    <property type="component" value="Unassembled WGS sequence"/>
</dbReference>
<evidence type="ECO:0000313" key="1">
    <source>
        <dbReference type="EMBL" id="MFD1734941.1"/>
    </source>
</evidence>
<proteinExistence type="predicted"/>
<dbReference type="InterPro" id="IPR007169">
    <property type="entry name" value="RemA-like"/>
</dbReference>
<evidence type="ECO:0000313" key="2">
    <source>
        <dbReference type="Proteomes" id="UP001597214"/>
    </source>
</evidence>
<comment type="caution">
    <text evidence="1">The sequence shown here is derived from an EMBL/GenBank/DDBJ whole genome shotgun (WGS) entry which is preliminary data.</text>
</comment>
<protein>
    <submittedName>
        <fullName evidence="1">Extracellular matrix regulator RemB</fullName>
    </submittedName>
</protein>
<gene>
    <name evidence="1" type="primary">remB</name>
    <name evidence="1" type="ORF">ACFSCX_00020</name>
</gene>
<dbReference type="RefSeq" id="WP_377926024.1">
    <property type="nucleotide sequence ID" value="NZ_JBHUEM010000001.1"/>
</dbReference>
<dbReference type="EMBL" id="JBHUEM010000001">
    <property type="protein sequence ID" value="MFD1734941.1"/>
    <property type="molecule type" value="Genomic_DNA"/>
</dbReference>
<keyword evidence="2" id="KW-1185">Reference proteome</keyword>
<sequence length="89" mass="10143">MYIHLGENVVVPLDEIITILDGQLYHSSIIVQEFIESQRKTKEIVEISNNSMKTVIVTLHQIYFSPLASVTLKRRATQMFDAGPLIQDI</sequence>